<keyword evidence="2 5" id="KW-0812">Transmembrane</keyword>
<feature type="transmembrane region" description="Helical" evidence="5">
    <location>
        <begin position="234"/>
        <end position="254"/>
    </location>
</feature>
<dbReference type="InterPro" id="IPR036259">
    <property type="entry name" value="MFS_trans_sf"/>
</dbReference>
<evidence type="ECO:0000313" key="8">
    <source>
        <dbReference type="Proteomes" id="UP001551695"/>
    </source>
</evidence>
<evidence type="ECO:0000256" key="3">
    <source>
        <dbReference type="ARBA" id="ARBA00022989"/>
    </source>
</evidence>
<feature type="transmembrane region" description="Helical" evidence="5">
    <location>
        <begin position="12"/>
        <end position="33"/>
    </location>
</feature>
<evidence type="ECO:0000259" key="6">
    <source>
        <dbReference type="PROSITE" id="PS50850"/>
    </source>
</evidence>
<feature type="transmembrane region" description="Helical" evidence="5">
    <location>
        <begin position="102"/>
        <end position="119"/>
    </location>
</feature>
<dbReference type="Gene3D" id="1.20.1250.20">
    <property type="entry name" value="MFS general substrate transporter like domains"/>
    <property type="match status" value="2"/>
</dbReference>
<comment type="subcellular location">
    <subcellularLocation>
        <location evidence="1">Cell membrane</location>
        <topology evidence="1">Multi-pass membrane protein</topology>
    </subcellularLocation>
</comment>
<feature type="transmembrane region" description="Helical" evidence="5">
    <location>
        <begin position="39"/>
        <end position="60"/>
    </location>
</feature>
<dbReference type="PANTHER" id="PTHR42718:SF42">
    <property type="entry name" value="EXPORT PROTEIN"/>
    <property type="match status" value="1"/>
</dbReference>
<dbReference type="Pfam" id="PF07690">
    <property type="entry name" value="MFS_1"/>
    <property type="match status" value="1"/>
</dbReference>
<dbReference type="PANTHER" id="PTHR42718">
    <property type="entry name" value="MAJOR FACILITATOR SUPERFAMILY MULTIDRUG TRANSPORTER MFSC"/>
    <property type="match status" value="1"/>
</dbReference>
<evidence type="ECO:0000256" key="4">
    <source>
        <dbReference type="ARBA" id="ARBA00023136"/>
    </source>
</evidence>
<protein>
    <submittedName>
        <fullName evidence="7">MFS transporter</fullName>
    </submittedName>
</protein>
<dbReference type="InterPro" id="IPR011701">
    <property type="entry name" value="MFS"/>
</dbReference>
<keyword evidence="4 5" id="KW-0472">Membrane</keyword>
<feature type="non-terminal residue" evidence="7">
    <location>
        <position position="1"/>
    </location>
</feature>
<proteinExistence type="predicted"/>
<evidence type="ECO:0000256" key="1">
    <source>
        <dbReference type="ARBA" id="ARBA00004651"/>
    </source>
</evidence>
<feature type="transmembrane region" description="Helical" evidence="5">
    <location>
        <begin position="72"/>
        <end position="90"/>
    </location>
</feature>
<feature type="transmembrane region" description="Helical" evidence="5">
    <location>
        <begin position="344"/>
        <end position="365"/>
    </location>
</feature>
<evidence type="ECO:0000256" key="2">
    <source>
        <dbReference type="ARBA" id="ARBA00022692"/>
    </source>
</evidence>
<accession>A0ABV3FQL9</accession>
<evidence type="ECO:0000256" key="5">
    <source>
        <dbReference type="SAM" id="Phobius"/>
    </source>
</evidence>
<dbReference type="PROSITE" id="PS50850">
    <property type="entry name" value="MFS"/>
    <property type="match status" value="1"/>
</dbReference>
<dbReference type="SUPFAM" id="SSF103473">
    <property type="entry name" value="MFS general substrate transporter"/>
    <property type="match status" value="1"/>
</dbReference>
<gene>
    <name evidence="7" type="ORF">AB0I48_09125</name>
</gene>
<keyword evidence="3 5" id="KW-1133">Transmembrane helix</keyword>
<feature type="transmembrane region" description="Helical" evidence="5">
    <location>
        <begin position="203"/>
        <end position="222"/>
    </location>
</feature>
<feature type="transmembrane region" description="Helical" evidence="5">
    <location>
        <begin position="140"/>
        <end position="160"/>
    </location>
</feature>
<reference evidence="7 8" key="1">
    <citation type="submission" date="2024-06" db="EMBL/GenBank/DDBJ databases">
        <title>The Natural Products Discovery Center: Release of the First 8490 Sequenced Strains for Exploring Actinobacteria Biosynthetic Diversity.</title>
        <authorList>
            <person name="Kalkreuter E."/>
            <person name="Kautsar S.A."/>
            <person name="Yang D."/>
            <person name="Bader C.D."/>
            <person name="Teijaro C.N."/>
            <person name="Fluegel L."/>
            <person name="Davis C.M."/>
            <person name="Simpson J.R."/>
            <person name="Lauterbach L."/>
            <person name="Steele A.D."/>
            <person name="Gui C."/>
            <person name="Meng S."/>
            <person name="Li G."/>
            <person name="Viehrig K."/>
            <person name="Ye F."/>
            <person name="Su P."/>
            <person name="Kiefer A.F."/>
            <person name="Nichols A."/>
            <person name="Cepeda A.J."/>
            <person name="Yan W."/>
            <person name="Fan B."/>
            <person name="Jiang Y."/>
            <person name="Adhikari A."/>
            <person name="Zheng C.-J."/>
            <person name="Schuster L."/>
            <person name="Cowan T.M."/>
            <person name="Smanski M.J."/>
            <person name="Chevrette M.G."/>
            <person name="De Carvalho L.P.S."/>
            <person name="Shen B."/>
        </authorList>
    </citation>
    <scope>NUCLEOTIDE SEQUENCE [LARGE SCALE GENOMIC DNA]</scope>
    <source>
        <strain evidence="7 8">NPDC050403</strain>
    </source>
</reference>
<dbReference type="RefSeq" id="WP_357781710.1">
    <property type="nucleotide sequence ID" value="NZ_JBFAKC010000004.1"/>
</dbReference>
<dbReference type="EMBL" id="JBFAKC010000004">
    <property type="protein sequence ID" value="MEV0707711.1"/>
    <property type="molecule type" value="Genomic_DNA"/>
</dbReference>
<dbReference type="Proteomes" id="UP001551695">
    <property type="component" value="Unassembled WGS sequence"/>
</dbReference>
<dbReference type="InterPro" id="IPR020846">
    <property type="entry name" value="MFS_dom"/>
</dbReference>
<organism evidence="7 8">
    <name type="scientific">Nocardia aurea</name>
    <dbReference type="NCBI Taxonomy" id="2144174"/>
    <lineage>
        <taxon>Bacteria</taxon>
        <taxon>Bacillati</taxon>
        <taxon>Actinomycetota</taxon>
        <taxon>Actinomycetes</taxon>
        <taxon>Mycobacteriales</taxon>
        <taxon>Nocardiaceae</taxon>
        <taxon>Nocardia</taxon>
    </lineage>
</organism>
<feature type="domain" description="Major facilitator superfamily (MFS) profile" evidence="6">
    <location>
        <begin position="1"/>
        <end position="370"/>
    </location>
</feature>
<comment type="caution">
    <text evidence="7">The sequence shown here is derived from an EMBL/GenBank/DDBJ whole genome shotgun (WGS) entry which is preliminary data.</text>
</comment>
<evidence type="ECO:0000313" key="7">
    <source>
        <dbReference type="EMBL" id="MEV0707711.1"/>
    </source>
</evidence>
<feature type="transmembrane region" description="Helical" evidence="5">
    <location>
        <begin position="275"/>
        <end position="293"/>
    </location>
</feature>
<sequence length="399" mass="40448">GFPEERRGSAIGLWAGVAGAGAILGILGSGILIEYWSWLSIFVGMTVAGVVLSIAAFTVAESVDKSRPEMDPLGAITGALAVGAIVIAAIEVPARGWLDPLVLLAAAVGVTAAIAFVLVEKRVTHPLIDIKLFADRGFGSGTAVVTVQFLVTFGMFMLIVQYFQLILGYRPLISALALAPMGLPMVAISAVAPWLADRVGLRIPICAGLLAIGGALLMIAQVDVHGSYVDLLGPLLLMSSGIGLCTAPATAAIIEGTPVEKHGVAAAVNDAAREVGAAIGIAIGGSVLAAGYSERIAPALPNLPEAAREPVGDSLAAALQVAERAGSTAQPLAEFAKSAFIHGLHQSATTLGFLTIAAAVLIAFWTPGRRRATPLAVAVPVESRPAAADGPEQAAATSG</sequence>
<keyword evidence="8" id="KW-1185">Reference proteome</keyword>
<feature type="transmembrane region" description="Helical" evidence="5">
    <location>
        <begin position="172"/>
        <end position="196"/>
    </location>
</feature>
<name>A0ABV3FQL9_9NOCA</name>